<comment type="caution">
    <text evidence="2">The sequence shown here is derived from an EMBL/GenBank/DDBJ whole genome shotgun (WGS) entry which is preliminary data.</text>
</comment>
<dbReference type="InterPro" id="IPR018712">
    <property type="entry name" value="Tle1-like_cat"/>
</dbReference>
<organism evidence="2 3">
    <name type="scientific">Candidatus Desulfobia pelagia</name>
    <dbReference type="NCBI Taxonomy" id="2841692"/>
    <lineage>
        <taxon>Bacteria</taxon>
        <taxon>Pseudomonadati</taxon>
        <taxon>Thermodesulfobacteriota</taxon>
        <taxon>Desulfobulbia</taxon>
        <taxon>Desulfobulbales</taxon>
        <taxon>Desulfobulbaceae</taxon>
        <taxon>Candidatus Desulfobia</taxon>
    </lineage>
</organism>
<dbReference type="PANTHER" id="PTHR33840">
    <property type="match status" value="1"/>
</dbReference>
<sequence>MGKKITICFDGTNNHPKDAEQEREWFGLGRIEDSSITNIVKLHLLLGGNMLNKAQNERQHGLYYSGVGTYGNHLQRLFNVVFAPENLDVGRILNRARKDLSEIWQDGDSVYLFGFSRGAALARRFAAILHQKGLHGVKAIPAIRFLAVFDTVASLGLPNLDDDEKPVSDVVFENNTVAAGVQEALHLVALDENRIAFQPTLMNKDQRVTEIWFPGSHGDVGGGFFHDGLSDIALDFVLREIKKRNLGLESIAPKDIDYANLRNAGEPCAVEPDDITLKPSPVGIMHPKDRWFPVARATLASRWVRVNKNDEISEEYPVLHHSVVDRMHMDRNYRPPNMLATLHFLYGEDGTLSSHKGLGDHLTTGA</sequence>
<dbReference type="EMBL" id="JACNJZ010000094">
    <property type="protein sequence ID" value="MBC8317600.1"/>
    <property type="molecule type" value="Genomic_DNA"/>
</dbReference>
<dbReference type="SUPFAM" id="SSF53474">
    <property type="entry name" value="alpha/beta-Hydrolases"/>
    <property type="match status" value="1"/>
</dbReference>
<gene>
    <name evidence="2" type="ORF">H8E41_06810</name>
</gene>
<accession>A0A8J6TFF0</accession>
<dbReference type="Pfam" id="PF09994">
    <property type="entry name" value="T6SS_Tle1-like_cat"/>
    <property type="match status" value="2"/>
</dbReference>
<dbReference type="AlphaFoldDB" id="A0A8J6TFF0"/>
<evidence type="ECO:0000259" key="1">
    <source>
        <dbReference type="Pfam" id="PF09994"/>
    </source>
</evidence>
<dbReference type="InterPro" id="IPR029058">
    <property type="entry name" value="AB_hydrolase_fold"/>
</dbReference>
<evidence type="ECO:0000313" key="2">
    <source>
        <dbReference type="EMBL" id="MBC8317600.1"/>
    </source>
</evidence>
<evidence type="ECO:0000313" key="3">
    <source>
        <dbReference type="Proteomes" id="UP000614424"/>
    </source>
</evidence>
<feature type="domain" description="T6SS Phospholipase effector Tle1-like catalytic" evidence="1">
    <location>
        <begin position="3"/>
        <end position="134"/>
    </location>
</feature>
<dbReference type="PANTHER" id="PTHR33840:SF1">
    <property type="entry name" value="TLE1 PHOSPHOLIPASE DOMAIN-CONTAINING PROTEIN"/>
    <property type="match status" value="1"/>
</dbReference>
<dbReference type="Proteomes" id="UP000614424">
    <property type="component" value="Unassembled WGS sequence"/>
</dbReference>
<proteinExistence type="predicted"/>
<protein>
    <submittedName>
        <fullName evidence="2">DUF2235 domain-containing protein</fullName>
    </submittedName>
</protein>
<name>A0A8J6TFF0_9BACT</name>
<reference evidence="2 3" key="1">
    <citation type="submission" date="2020-08" db="EMBL/GenBank/DDBJ databases">
        <title>Bridging the membrane lipid divide: bacteria of the FCB group superphylum have the potential to synthesize archaeal ether lipids.</title>
        <authorList>
            <person name="Villanueva L."/>
            <person name="Von Meijenfeldt F.A.B."/>
            <person name="Westbye A.B."/>
            <person name="Yadav S."/>
            <person name="Hopmans E.C."/>
            <person name="Dutilh B.E."/>
            <person name="Sinninghe Damste J.S."/>
        </authorList>
    </citation>
    <scope>NUCLEOTIDE SEQUENCE [LARGE SCALE GENOMIC DNA]</scope>
    <source>
        <strain evidence="2">NIOZ-UU47</strain>
    </source>
</reference>
<feature type="domain" description="T6SS Phospholipase effector Tle1-like catalytic" evidence="1">
    <location>
        <begin position="141"/>
        <end position="240"/>
    </location>
</feature>